<reference evidence="2" key="1">
    <citation type="journal article" date="2019" name="Int. J. Syst. Evol. Microbiol.">
        <title>The Global Catalogue of Microorganisms (GCM) 10K type strain sequencing project: providing services to taxonomists for standard genome sequencing and annotation.</title>
        <authorList>
            <consortium name="The Broad Institute Genomics Platform"/>
            <consortium name="The Broad Institute Genome Sequencing Center for Infectious Disease"/>
            <person name="Wu L."/>
            <person name="Ma J."/>
        </authorList>
    </citation>
    <scope>NUCLEOTIDE SEQUENCE [LARGE SCALE GENOMIC DNA]</scope>
    <source>
        <strain evidence="2">JCM 17494</strain>
    </source>
</reference>
<gene>
    <name evidence="1" type="ORF">GCM10022267_09370</name>
</gene>
<comment type="caution">
    <text evidence="1">The sequence shown here is derived from an EMBL/GenBank/DDBJ whole genome shotgun (WGS) entry which is preliminary data.</text>
</comment>
<accession>A0ABP7A5N8</accession>
<organism evidence="1 2">
    <name type="scientific">Lentzea roselyniae</name>
    <dbReference type="NCBI Taxonomy" id="531940"/>
    <lineage>
        <taxon>Bacteria</taxon>
        <taxon>Bacillati</taxon>
        <taxon>Actinomycetota</taxon>
        <taxon>Actinomycetes</taxon>
        <taxon>Pseudonocardiales</taxon>
        <taxon>Pseudonocardiaceae</taxon>
        <taxon>Lentzea</taxon>
    </lineage>
</organism>
<protein>
    <submittedName>
        <fullName evidence="1">Uncharacterized protein</fullName>
    </submittedName>
</protein>
<name>A0ABP7A5N8_9PSEU</name>
<sequence length="54" mass="6143">MGSMGTTTLELTDEELVLLRHALRHYLSEFGHEEADILRKARALLGKLPEPVRK</sequence>
<evidence type="ECO:0000313" key="1">
    <source>
        <dbReference type="EMBL" id="GAA3625291.1"/>
    </source>
</evidence>
<evidence type="ECO:0000313" key="2">
    <source>
        <dbReference type="Proteomes" id="UP001500711"/>
    </source>
</evidence>
<proteinExistence type="predicted"/>
<dbReference type="Proteomes" id="UP001500711">
    <property type="component" value="Unassembled WGS sequence"/>
</dbReference>
<keyword evidence="2" id="KW-1185">Reference proteome</keyword>
<dbReference type="EMBL" id="BAABBE010000002">
    <property type="protein sequence ID" value="GAA3625291.1"/>
    <property type="molecule type" value="Genomic_DNA"/>
</dbReference>